<dbReference type="AlphaFoldDB" id="A0AA86IVH5"/>
<evidence type="ECO:0000256" key="2">
    <source>
        <dbReference type="ARBA" id="ARBA00005236"/>
    </source>
</evidence>
<sequence length="464" mass="49734">MKLLRLALRNLRRNGRRTLSTQLALTIGTAALLLFGGFVSDIASGLETAYVQRSGHLQLHREGYLALGSGNPTAFSIADSERLITALKNDALLKPMLRVVTPVLDTGGIAGNFLRQTSTQVMISGVIPDEQNRLQQWNDYHYPITLPPYPLAGSGENSALIGTGVARILGLCHTLKLDDCPSRAAVAAENDAAAPLDDDIAALAGQQTQNLTQQTDRQVDVLTTRLTGAPDIARLTVIDALNQGLQPLDNVYLAMHLATAQRLVFGAGDRRVTGIIIQLEHTDQIAAARARIEAVMATSFRDQPLELHDVFELNPMHGQIMHMFDTFFGLASLLVGIVAMFMIGNTMSMAVMERTMEIGTLRAMGVQRGGVIGLFITESLLMVLLGCGAGIALALTGDAALRLFSLRWIPPGMTYSVPLLANVASHPALIVQVSLGATCLAILAVGFAARRAASLNIIDALRYV</sequence>
<accession>A0AA86IVH5</accession>
<evidence type="ECO:0000259" key="9">
    <source>
        <dbReference type="Pfam" id="PF12704"/>
    </source>
</evidence>
<feature type="transmembrane region" description="Helical" evidence="7">
    <location>
        <begin position="327"/>
        <end position="351"/>
    </location>
</feature>
<dbReference type="Pfam" id="PF12704">
    <property type="entry name" value="MacB_PCD"/>
    <property type="match status" value="1"/>
</dbReference>
<comment type="subcellular location">
    <subcellularLocation>
        <location evidence="1">Cell membrane</location>
        <topology evidence="1">Multi-pass membrane protein</topology>
    </subcellularLocation>
</comment>
<name>A0AA86IVH5_9ENTR</name>
<evidence type="ECO:0000313" key="10">
    <source>
        <dbReference type="EMBL" id="BCU56890.1"/>
    </source>
</evidence>
<dbReference type="EMBL" id="AP024590">
    <property type="protein sequence ID" value="BCU56890.1"/>
    <property type="molecule type" value="Genomic_DNA"/>
</dbReference>
<feature type="transmembrane region" description="Helical" evidence="7">
    <location>
        <begin position="371"/>
        <end position="395"/>
    </location>
</feature>
<feature type="domain" description="MacB-like periplasmic core" evidence="9">
    <location>
        <begin position="20"/>
        <end position="294"/>
    </location>
</feature>
<organism evidence="10 11">
    <name type="scientific">Enterobacter kobei</name>
    <dbReference type="NCBI Taxonomy" id="208224"/>
    <lineage>
        <taxon>Bacteria</taxon>
        <taxon>Pseudomonadati</taxon>
        <taxon>Pseudomonadota</taxon>
        <taxon>Gammaproteobacteria</taxon>
        <taxon>Enterobacterales</taxon>
        <taxon>Enterobacteriaceae</taxon>
        <taxon>Enterobacter</taxon>
        <taxon>Enterobacter cloacae complex</taxon>
    </lineage>
</organism>
<comment type="similarity">
    <text evidence="2">Belongs to the ABC-4 integral membrane protein family. LolC/E subfamily.</text>
</comment>
<reference evidence="10" key="1">
    <citation type="submission" date="2021-04" db="EMBL/GenBank/DDBJ databases">
        <title>Difference and commonality of drug resistance evolution in various bacteria. and drug sensitivity profiles.</title>
        <authorList>
            <person name="Maeda T."/>
            <person name="Shibai A."/>
            <person name="Kawada K."/>
            <person name="Kotani H."/>
            <person name="Tarusawa Y."/>
            <person name="Tanabe K."/>
            <person name="Furusawa C."/>
        </authorList>
    </citation>
    <scope>NUCLEOTIDE SEQUENCE</scope>
    <source>
        <strain evidence="10">JCM 8580</strain>
    </source>
</reference>
<protein>
    <submittedName>
        <fullName evidence="10">ABC transporter permease</fullName>
    </submittedName>
</protein>
<dbReference type="RefSeq" id="WP_088220367.1">
    <property type="nucleotide sequence ID" value="NZ_AP024590.1"/>
</dbReference>
<dbReference type="GO" id="GO:0098797">
    <property type="term" value="C:plasma membrane protein complex"/>
    <property type="evidence" value="ECO:0007669"/>
    <property type="project" value="TreeGrafter"/>
</dbReference>
<evidence type="ECO:0000256" key="3">
    <source>
        <dbReference type="ARBA" id="ARBA00022475"/>
    </source>
</evidence>
<dbReference type="Proteomes" id="UP000682928">
    <property type="component" value="Chromosome"/>
</dbReference>
<dbReference type="PANTHER" id="PTHR30489">
    <property type="entry name" value="LIPOPROTEIN-RELEASING SYSTEM TRANSMEMBRANE PROTEIN LOLE"/>
    <property type="match status" value="1"/>
</dbReference>
<dbReference type="Pfam" id="PF02687">
    <property type="entry name" value="FtsX"/>
    <property type="match status" value="1"/>
</dbReference>
<dbReference type="InterPro" id="IPR003838">
    <property type="entry name" value="ABC3_permease_C"/>
</dbReference>
<dbReference type="InterPro" id="IPR025857">
    <property type="entry name" value="MacB_PCD"/>
</dbReference>
<keyword evidence="5 7" id="KW-1133">Transmembrane helix</keyword>
<keyword evidence="3" id="KW-1003">Cell membrane</keyword>
<keyword evidence="6 7" id="KW-0472">Membrane</keyword>
<evidence type="ECO:0000313" key="11">
    <source>
        <dbReference type="Proteomes" id="UP000682928"/>
    </source>
</evidence>
<feature type="domain" description="ABC3 transporter permease C-terminal" evidence="8">
    <location>
        <begin position="330"/>
        <end position="457"/>
    </location>
</feature>
<evidence type="ECO:0000256" key="7">
    <source>
        <dbReference type="SAM" id="Phobius"/>
    </source>
</evidence>
<dbReference type="InterPro" id="IPR051447">
    <property type="entry name" value="Lipoprotein-release_system"/>
</dbReference>
<evidence type="ECO:0000259" key="8">
    <source>
        <dbReference type="Pfam" id="PF02687"/>
    </source>
</evidence>
<dbReference type="GO" id="GO:0044874">
    <property type="term" value="P:lipoprotein localization to outer membrane"/>
    <property type="evidence" value="ECO:0007669"/>
    <property type="project" value="TreeGrafter"/>
</dbReference>
<evidence type="ECO:0000256" key="4">
    <source>
        <dbReference type="ARBA" id="ARBA00022692"/>
    </source>
</evidence>
<keyword evidence="4 7" id="KW-0812">Transmembrane</keyword>
<dbReference type="PANTHER" id="PTHR30489:SF0">
    <property type="entry name" value="LIPOPROTEIN-RELEASING SYSTEM TRANSMEMBRANE PROTEIN LOLE"/>
    <property type="match status" value="1"/>
</dbReference>
<proteinExistence type="inferred from homology"/>
<evidence type="ECO:0000256" key="5">
    <source>
        <dbReference type="ARBA" id="ARBA00022989"/>
    </source>
</evidence>
<evidence type="ECO:0000256" key="1">
    <source>
        <dbReference type="ARBA" id="ARBA00004651"/>
    </source>
</evidence>
<gene>
    <name evidence="10" type="ORF">ENKO_34840</name>
</gene>
<feature type="transmembrane region" description="Helical" evidence="7">
    <location>
        <begin position="429"/>
        <end position="449"/>
    </location>
</feature>
<evidence type="ECO:0000256" key="6">
    <source>
        <dbReference type="ARBA" id="ARBA00023136"/>
    </source>
</evidence>